<feature type="domain" description="DRBM" evidence="7">
    <location>
        <begin position="232"/>
        <end position="270"/>
    </location>
</feature>
<keyword evidence="3" id="KW-0347">Helicase</keyword>
<keyword evidence="5" id="KW-0694">RNA-binding</keyword>
<dbReference type="Proteomes" id="UP001233271">
    <property type="component" value="Chromosome 4"/>
</dbReference>
<feature type="domain" description="Helicase C-terminal" evidence="9">
    <location>
        <begin position="783"/>
        <end position="962"/>
    </location>
</feature>
<dbReference type="Pfam" id="PF00035">
    <property type="entry name" value="dsrm"/>
    <property type="match status" value="2"/>
</dbReference>
<dbReference type="FunFam" id="3.40.50.300:FF:001627">
    <property type="entry name" value="Nuclear DNA helicase II"/>
    <property type="match status" value="1"/>
</dbReference>
<dbReference type="KEGG" id="ccac:CcaHIS019_0409540"/>
<dbReference type="Gene3D" id="3.30.160.20">
    <property type="match status" value="1"/>
</dbReference>
<feature type="compositionally biased region" description="Polar residues" evidence="6">
    <location>
        <begin position="61"/>
        <end position="83"/>
    </location>
</feature>
<evidence type="ECO:0000259" key="8">
    <source>
        <dbReference type="PROSITE" id="PS51192"/>
    </source>
</evidence>
<dbReference type="Pfam" id="PF04408">
    <property type="entry name" value="WHD_HA2"/>
    <property type="match status" value="1"/>
</dbReference>
<dbReference type="Pfam" id="PF00270">
    <property type="entry name" value="DEAD"/>
    <property type="match status" value="1"/>
</dbReference>
<dbReference type="Pfam" id="PF00271">
    <property type="entry name" value="Helicase_C"/>
    <property type="match status" value="1"/>
</dbReference>
<feature type="compositionally biased region" description="Basic residues" evidence="6">
    <location>
        <begin position="142"/>
        <end position="154"/>
    </location>
</feature>
<dbReference type="GO" id="GO:0005524">
    <property type="term" value="F:ATP binding"/>
    <property type="evidence" value="ECO:0007669"/>
    <property type="project" value="UniProtKB-KW"/>
</dbReference>
<dbReference type="PANTHER" id="PTHR18934:SF203">
    <property type="entry name" value="ATP-DEPENDENT RNA HELICASE A"/>
    <property type="match status" value="1"/>
</dbReference>
<keyword evidence="2" id="KW-0378">Hydrolase</keyword>
<feature type="compositionally biased region" description="Low complexity" evidence="6">
    <location>
        <begin position="9"/>
        <end position="23"/>
    </location>
</feature>
<dbReference type="FunFam" id="3.40.50.300:FF:001714">
    <property type="entry name" value="ATP-dependent DEAD/H RNA helicase, putative"/>
    <property type="match status" value="1"/>
</dbReference>
<dbReference type="SMART" id="SM00487">
    <property type="entry name" value="DEXDc"/>
    <property type="match status" value="1"/>
</dbReference>
<dbReference type="InterPro" id="IPR048333">
    <property type="entry name" value="HA2_WH"/>
</dbReference>
<feature type="region of interest" description="Disordered" evidence="6">
    <location>
        <begin position="1403"/>
        <end position="1437"/>
    </location>
</feature>
<evidence type="ECO:0000313" key="11">
    <source>
        <dbReference type="Proteomes" id="UP001233271"/>
    </source>
</evidence>
<dbReference type="InterPro" id="IPR011545">
    <property type="entry name" value="DEAD/DEAH_box_helicase_dom"/>
</dbReference>
<evidence type="ECO:0000256" key="2">
    <source>
        <dbReference type="ARBA" id="ARBA00022801"/>
    </source>
</evidence>
<dbReference type="Gene3D" id="1.20.120.1080">
    <property type="match status" value="1"/>
</dbReference>
<dbReference type="InterPro" id="IPR007502">
    <property type="entry name" value="Helicase-assoc_dom"/>
</dbReference>
<keyword evidence="1" id="KW-0547">Nucleotide-binding</keyword>
<keyword evidence="11" id="KW-1185">Reference proteome</keyword>
<reference evidence="10" key="1">
    <citation type="journal article" date="2023" name="BMC Genomics">
        <title>Chromosome-level genome assemblies of Cutaneotrichosporon spp. (Trichosporonales, Basidiomycota) reveal imbalanced evolution between nucleotide sequences and chromosome synteny.</title>
        <authorList>
            <person name="Kobayashi Y."/>
            <person name="Kayamori A."/>
            <person name="Aoki K."/>
            <person name="Shiwa Y."/>
            <person name="Matsutani M."/>
            <person name="Fujita N."/>
            <person name="Sugita T."/>
            <person name="Iwasaki W."/>
            <person name="Tanaka N."/>
            <person name="Takashima M."/>
        </authorList>
    </citation>
    <scope>NUCLEOTIDE SEQUENCE</scope>
    <source>
        <strain evidence="10">HIS019</strain>
    </source>
</reference>
<dbReference type="InterPro" id="IPR014720">
    <property type="entry name" value="dsRBD_dom"/>
</dbReference>
<dbReference type="PROSITE" id="PS51192">
    <property type="entry name" value="HELICASE_ATP_BIND_1"/>
    <property type="match status" value="1"/>
</dbReference>
<dbReference type="SMART" id="SM00847">
    <property type="entry name" value="HA2"/>
    <property type="match status" value="1"/>
</dbReference>
<dbReference type="PROSITE" id="PS51194">
    <property type="entry name" value="HELICASE_CTER"/>
    <property type="match status" value="1"/>
</dbReference>
<dbReference type="Pfam" id="PF21010">
    <property type="entry name" value="HA2_C"/>
    <property type="match status" value="1"/>
</dbReference>
<evidence type="ECO:0000256" key="1">
    <source>
        <dbReference type="ARBA" id="ARBA00022741"/>
    </source>
</evidence>
<evidence type="ECO:0000256" key="3">
    <source>
        <dbReference type="ARBA" id="ARBA00022806"/>
    </source>
</evidence>
<evidence type="ECO:0000259" key="9">
    <source>
        <dbReference type="PROSITE" id="PS51194"/>
    </source>
</evidence>
<dbReference type="GO" id="GO:0004386">
    <property type="term" value="F:helicase activity"/>
    <property type="evidence" value="ECO:0007669"/>
    <property type="project" value="UniProtKB-KW"/>
</dbReference>
<dbReference type="FunFam" id="1.20.120.1080:FF:000002">
    <property type="entry name" value="Putative ATP-dependent RNA helicase DHX36"/>
    <property type="match status" value="1"/>
</dbReference>
<feature type="compositionally biased region" description="Basic and acidic residues" evidence="6">
    <location>
        <begin position="1332"/>
        <end position="1346"/>
    </location>
</feature>
<dbReference type="SUPFAM" id="SSF52540">
    <property type="entry name" value="P-loop containing nucleoside triphosphate hydrolases"/>
    <property type="match status" value="1"/>
</dbReference>
<feature type="region of interest" description="Disordered" evidence="6">
    <location>
        <begin position="1310"/>
        <end position="1359"/>
    </location>
</feature>
<gene>
    <name evidence="10" type="ORF">CcaverHIS019_0409540</name>
</gene>
<evidence type="ECO:0000256" key="4">
    <source>
        <dbReference type="ARBA" id="ARBA00022840"/>
    </source>
</evidence>
<dbReference type="PANTHER" id="PTHR18934">
    <property type="entry name" value="ATP-DEPENDENT RNA HELICASE"/>
    <property type="match status" value="1"/>
</dbReference>
<dbReference type="Gene3D" id="3.40.50.300">
    <property type="entry name" value="P-loop containing nucleotide triphosphate hydrolases"/>
    <property type="match status" value="2"/>
</dbReference>
<dbReference type="PROSITE" id="PS50137">
    <property type="entry name" value="DS_RBD"/>
    <property type="match status" value="1"/>
</dbReference>
<dbReference type="SUPFAM" id="SSF54768">
    <property type="entry name" value="dsRNA-binding domain-like"/>
    <property type="match status" value="1"/>
</dbReference>
<keyword evidence="4" id="KW-0067">ATP-binding</keyword>
<dbReference type="EMBL" id="AP028215">
    <property type="protein sequence ID" value="BEI92134.1"/>
    <property type="molecule type" value="Genomic_DNA"/>
</dbReference>
<dbReference type="RefSeq" id="XP_060457399.1">
    <property type="nucleotide sequence ID" value="XM_060600846.1"/>
</dbReference>
<dbReference type="CDD" id="cd17917">
    <property type="entry name" value="DEXHc_RHA-like"/>
    <property type="match status" value="1"/>
</dbReference>
<evidence type="ECO:0008006" key="12">
    <source>
        <dbReference type="Google" id="ProtNLM"/>
    </source>
</evidence>
<evidence type="ECO:0000259" key="7">
    <source>
        <dbReference type="PROSITE" id="PS50137"/>
    </source>
</evidence>
<feature type="compositionally biased region" description="Low complexity" evidence="6">
    <location>
        <begin position="98"/>
        <end position="110"/>
    </location>
</feature>
<evidence type="ECO:0000256" key="6">
    <source>
        <dbReference type="SAM" id="MobiDB-lite"/>
    </source>
</evidence>
<accession>A0AA48L530</accession>
<feature type="domain" description="Helicase ATP-binding" evidence="8">
    <location>
        <begin position="526"/>
        <end position="708"/>
    </location>
</feature>
<protein>
    <recommendedName>
        <fullName evidence="12">P-loop containing nucleoside triphosphate hydrolase protein</fullName>
    </recommendedName>
</protein>
<evidence type="ECO:0000256" key="5">
    <source>
        <dbReference type="PROSITE-ProRule" id="PRU00266"/>
    </source>
</evidence>
<dbReference type="CDD" id="cd18791">
    <property type="entry name" value="SF2_C_RHA"/>
    <property type="match status" value="1"/>
</dbReference>
<dbReference type="GeneID" id="85496004"/>
<evidence type="ECO:0000313" key="10">
    <source>
        <dbReference type="EMBL" id="BEI92134.1"/>
    </source>
</evidence>
<proteinExistence type="predicted"/>
<feature type="region of interest" description="Disordered" evidence="6">
    <location>
        <begin position="1"/>
        <end position="170"/>
    </location>
</feature>
<dbReference type="GO" id="GO:0016787">
    <property type="term" value="F:hydrolase activity"/>
    <property type="evidence" value="ECO:0007669"/>
    <property type="project" value="UniProtKB-KW"/>
</dbReference>
<dbReference type="GO" id="GO:0003723">
    <property type="term" value="F:RNA binding"/>
    <property type="evidence" value="ECO:0007669"/>
    <property type="project" value="UniProtKB-UniRule"/>
</dbReference>
<dbReference type="SMART" id="SM00490">
    <property type="entry name" value="HELICc"/>
    <property type="match status" value="1"/>
</dbReference>
<organism evidence="10 11">
    <name type="scientific">Cutaneotrichosporon cavernicola</name>
    <dbReference type="NCBI Taxonomy" id="279322"/>
    <lineage>
        <taxon>Eukaryota</taxon>
        <taxon>Fungi</taxon>
        <taxon>Dikarya</taxon>
        <taxon>Basidiomycota</taxon>
        <taxon>Agaricomycotina</taxon>
        <taxon>Tremellomycetes</taxon>
        <taxon>Trichosporonales</taxon>
        <taxon>Trichosporonaceae</taxon>
        <taxon>Cutaneotrichosporon</taxon>
    </lineage>
</organism>
<feature type="compositionally biased region" description="Low complexity" evidence="6">
    <location>
        <begin position="31"/>
        <end position="41"/>
    </location>
</feature>
<feature type="region of interest" description="Disordered" evidence="6">
    <location>
        <begin position="1196"/>
        <end position="1215"/>
    </location>
</feature>
<dbReference type="InterPro" id="IPR027417">
    <property type="entry name" value="P-loop_NTPase"/>
</dbReference>
<dbReference type="InterPro" id="IPR001650">
    <property type="entry name" value="Helicase_C-like"/>
</dbReference>
<name>A0AA48L530_9TREE</name>
<dbReference type="InterPro" id="IPR014001">
    <property type="entry name" value="Helicase_ATP-bd"/>
</dbReference>
<sequence>MQGSRDAYSSNSAPQSSSPSFVSTNLPPRPQSGSQQQPRFPSLRDRISRDLNLPARPSPLTGASITSALDPTVKGNRSTSPSQRGYARPARPHGSDLSPSKRQSSPSRSAPSKRRRIETRHSPSPRIGPSASTGSNAEPMPHGHRGHGRGRANGRNKTQAPPATVLPGPVHDRQQIMGEYGAGISIKQQWEENPKAPLANYLGGGSGGATNLGDGGKGFQVEEGVIDGRKMFRVSVLVDDQDNIVGVGDATSRKEAEKLAALSAVLQLTRVGYLEKGRAAAKNAPVAAAGGGGGSATPVTGSAETATLSDGSLLVYDRARQFMEWYCKKYNFGKPDIEFSSSATKVTAPSGFRGRKAKAAMGPTNWEAVMTVGDRRIGQGTASNKKGAQIRCYLDVVHYLESLDRDLWNDFIEATRKDPSAVIGQAPHLVFSMSDMLNDDIQTLCSDIRHSLLYYNAPQPNSSAPVTHVAHSFGPRRHWQATESELKGKSARLQDRLMQYETDPALEKMRATRQALPVYTRSSDVLAKIEVNDVTVVMAATGSGKTTQVPQMLFDDYINRGDGARCNIVCTQPRRLAAMSVAERVADERGQNLGQEVGYQVRFDNKPPQPNGSITFCTTGVFLKRMQSSLGAQAQPESVASMDQVTHVIVDEVHERDIDTDLLLVVLKRLIADRKARRKPIKVVLMSATIDPTLFQNYFKDDLGRPAPVAEVPGRTFPVSRHYLDDFLDEMRQGLPRNMGGWVFQDSKTSEYINREMSHDPTVFQQTSGIMLGELDVPFPLVALTIAFALKKSSDGHVLVFLPGWDEIKKVADILLDPGQYPLLGMNFNDASQFSVHYLHSSIPAAEQKEVFRPPAPGVRRIILATNIAETSVTIPDVVYVVDTGRVKEKRYDPERHMSSLVSAWVGASNLGQRAGRAGRHRSGEYYGILSKRRFASLEPNQMVEMKRSDLSDVVMHVKALNLGEVEEVLGAAIEPPEPSRIVAALETLHMLGALDWNKNLTSLGRVLLQLPTDAAIGKLCLYGSFFRCLDSALTLAAVLTNRDPFLAPLAMKREADEIKNSWSPMAFRSDPLAIVAAYNQWSAMDDRGEYTTANRFCQDNFLSKLTLLQIKQVKGHLLQSLDQAGVIAVSAGDRYVPRGFRGRAEVPMVLRENDNSLPLLAALIAVAGAPNFAIRTSDKTCRTSQDKTVFIHPSSVNSRRREMGGPEEPSASFHPAEKRLYAFGEKSRSVQPGNPNAGITSLRSVTRLDPMTYMLFGAYEVYATGRGLECDGWLPVTGNLHALDDVQRLKSYLDTCMLRVFEGLSKALSRERDTRSQANRNAVDVRSGSSRIRERTVDLDDSKENESEDEDDMPSMSEHARLQNELARRQTRKIEPLSGDEIRELGMLTTDVVRILDAYADEREGARSTYSSRPATPVNPNVYRPPGARGGGGMRW</sequence>